<evidence type="ECO:0008006" key="4">
    <source>
        <dbReference type="Google" id="ProtNLM"/>
    </source>
</evidence>
<name>A0A8C5TUE3_9PASS</name>
<keyword evidence="3" id="KW-1185">Reference proteome</keyword>
<accession>A0A8C5TUE3</accession>
<evidence type="ECO:0000313" key="2">
    <source>
        <dbReference type="Ensembl" id="ENSMCSP00000012704.1"/>
    </source>
</evidence>
<feature type="signal peptide" evidence="1">
    <location>
        <begin position="1"/>
        <end position="23"/>
    </location>
</feature>
<sequence>MHAITTNWFFSLLSCSNAPLAFSSKVCYIKFREASSVGVAQHLTNTVFIDRALIVVPCAEDD</sequence>
<reference evidence="2" key="2">
    <citation type="submission" date="2025-09" db="UniProtKB">
        <authorList>
            <consortium name="Ensembl"/>
        </authorList>
    </citation>
    <scope>IDENTIFICATION</scope>
</reference>
<organism evidence="2 3">
    <name type="scientific">Malurus cyaneus samueli</name>
    <dbReference type="NCBI Taxonomy" id="2593467"/>
    <lineage>
        <taxon>Eukaryota</taxon>
        <taxon>Metazoa</taxon>
        <taxon>Chordata</taxon>
        <taxon>Craniata</taxon>
        <taxon>Vertebrata</taxon>
        <taxon>Euteleostomi</taxon>
        <taxon>Archelosauria</taxon>
        <taxon>Archosauria</taxon>
        <taxon>Dinosauria</taxon>
        <taxon>Saurischia</taxon>
        <taxon>Theropoda</taxon>
        <taxon>Coelurosauria</taxon>
        <taxon>Aves</taxon>
        <taxon>Neognathae</taxon>
        <taxon>Neoaves</taxon>
        <taxon>Telluraves</taxon>
        <taxon>Australaves</taxon>
        <taxon>Passeriformes</taxon>
        <taxon>Meliphagoidea</taxon>
        <taxon>Maluridae</taxon>
        <taxon>Malurus</taxon>
    </lineage>
</organism>
<protein>
    <recommendedName>
        <fullName evidence="4">Secreted protein</fullName>
    </recommendedName>
</protein>
<feature type="chain" id="PRO_5034146634" description="Secreted protein" evidence="1">
    <location>
        <begin position="24"/>
        <end position="62"/>
    </location>
</feature>
<keyword evidence="1" id="KW-0732">Signal</keyword>
<reference evidence="2" key="1">
    <citation type="submission" date="2025-08" db="UniProtKB">
        <authorList>
            <consortium name="Ensembl"/>
        </authorList>
    </citation>
    <scope>IDENTIFICATION</scope>
</reference>
<dbReference type="AlphaFoldDB" id="A0A8C5TUE3"/>
<dbReference type="Ensembl" id="ENSMCST00000013034.1">
    <property type="protein sequence ID" value="ENSMCSP00000012704.1"/>
    <property type="gene ID" value="ENSMCSG00000009003.1"/>
</dbReference>
<dbReference type="Proteomes" id="UP000694560">
    <property type="component" value="Unplaced"/>
</dbReference>
<proteinExistence type="predicted"/>
<evidence type="ECO:0000256" key="1">
    <source>
        <dbReference type="SAM" id="SignalP"/>
    </source>
</evidence>
<evidence type="ECO:0000313" key="3">
    <source>
        <dbReference type="Proteomes" id="UP000694560"/>
    </source>
</evidence>
<dbReference type="OrthoDB" id="7763451at2759"/>